<dbReference type="PANTHER" id="PTHR47966">
    <property type="entry name" value="BETA-SITE APP-CLEAVING ENZYME, ISOFORM A-RELATED"/>
    <property type="match status" value="1"/>
</dbReference>
<dbReference type="InterPro" id="IPR001461">
    <property type="entry name" value="Aspartic_peptidase_A1"/>
</dbReference>
<keyword evidence="3" id="KW-0812">Transmembrane</keyword>
<gene>
    <name evidence="5" type="ORF">D9619_000938</name>
</gene>
<keyword evidence="3" id="KW-0472">Membrane</keyword>
<feature type="domain" description="Peptidase A1" evidence="4">
    <location>
        <begin position="66"/>
        <end position="389"/>
    </location>
</feature>
<name>A0A8H5BF86_9AGAR</name>
<comment type="similarity">
    <text evidence="1">Belongs to the peptidase A1 family.</text>
</comment>
<evidence type="ECO:0000313" key="5">
    <source>
        <dbReference type="EMBL" id="KAF5321097.1"/>
    </source>
</evidence>
<reference evidence="5 6" key="1">
    <citation type="journal article" date="2020" name="ISME J.">
        <title>Uncovering the hidden diversity of litter-decomposition mechanisms in mushroom-forming fungi.</title>
        <authorList>
            <person name="Floudas D."/>
            <person name="Bentzer J."/>
            <person name="Ahren D."/>
            <person name="Johansson T."/>
            <person name="Persson P."/>
            <person name="Tunlid A."/>
        </authorList>
    </citation>
    <scope>NUCLEOTIDE SEQUENCE [LARGE SCALE GENOMIC DNA]</scope>
    <source>
        <strain evidence="5 6">CBS 101986</strain>
    </source>
</reference>
<organism evidence="5 6">
    <name type="scientific">Psilocybe cf. subviscida</name>
    <dbReference type="NCBI Taxonomy" id="2480587"/>
    <lineage>
        <taxon>Eukaryota</taxon>
        <taxon>Fungi</taxon>
        <taxon>Dikarya</taxon>
        <taxon>Basidiomycota</taxon>
        <taxon>Agaricomycotina</taxon>
        <taxon>Agaricomycetes</taxon>
        <taxon>Agaricomycetidae</taxon>
        <taxon>Agaricales</taxon>
        <taxon>Agaricineae</taxon>
        <taxon>Strophariaceae</taxon>
        <taxon>Psilocybe</taxon>
    </lineage>
</organism>
<dbReference type="InterPro" id="IPR021109">
    <property type="entry name" value="Peptidase_aspartic_dom_sf"/>
</dbReference>
<dbReference type="GO" id="GO:0006508">
    <property type="term" value="P:proteolysis"/>
    <property type="evidence" value="ECO:0007669"/>
    <property type="project" value="InterPro"/>
</dbReference>
<dbReference type="SUPFAM" id="SSF50630">
    <property type="entry name" value="Acid proteases"/>
    <property type="match status" value="1"/>
</dbReference>
<comment type="caution">
    <text evidence="5">The sequence shown here is derived from an EMBL/GenBank/DDBJ whole genome shotgun (WGS) entry which is preliminary data.</text>
</comment>
<evidence type="ECO:0000259" key="4">
    <source>
        <dbReference type="PROSITE" id="PS51767"/>
    </source>
</evidence>
<evidence type="ECO:0000313" key="6">
    <source>
        <dbReference type="Proteomes" id="UP000567179"/>
    </source>
</evidence>
<sequence length="584" mass="63087">MKLSLSFPVALGAAALSSAHRISFKKVKHTPTFHRREFSPTDFQVSVDGESAGNTFDLDSVHDLIYIANITVGGVEYPVQLDTGSSDLWIKGASYPIPGSTETDQTYNLTYAIGWAQGNVAHAPVEFVGIPVPSQAFLDVQQVNNPAIGYGAKGIAGLGFTRLSNIDLLLNSTKSDAGRSLLFNLFEANPNEQNFIAFALQRETSQDDEVEGSFAIGELDPAYTAISGNGHIPTWPINNPYRWNLLLDAVIVNDTITVPTTKVSGAPSNKAVVLMDSGSSYTYAPPDVVQAIYGKIPGAYYDQTLGYWRVPCAAEVNMALQIGGQVFPIHPLDVSPSTSDRQVCIGSFVPQSFNIGNDFDWLIGDNFLRSVYSVYDFGDFDANGQMGNPYMKMLSIINADDASFDFHKERGGTPQTNITFTGLDGISVAPSFSISTDISESLELIGKFIPAMLAIVALNALIVIVCCIVWLVGFCKRRRNAGSSVRARAPRGRMSPHPSALENGSMASARPIFGENNDPRFSTVSAMDPMPMNPRNTYVAGLPSPNSHHTYEPVSMALTEDTFVPPSPAFHGKGQMSDRPKSIA</sequence>
<proteinExistence type="inferred from homology"/>
<dbReference type="AlphaFoldDB" id="A0A8H5BF86"/>
<keyword evidence="3" id="KW-1133">Transmembrane helix</keyword>
<evidence type="ECO:0000256" key="3">
    <source>
        <dbReference type="SAM" id="Phobius"/>
    </source>
</evidence>
<dbReference type="PRINTS" id="PR00792">
    <property type="entry name" value="PEPSIN"/>
</dbReference>
<dbReference type="GO" id="GO:0004190">
    <property type="term" value="F:aspartic-type endopeptidase activity"/>
    <property type="evidence" value="ECO:0007669"/>
    <property type="project" value="InterPro"/>
</dbReference>
<dbReference type="InterPro" id="IPR034164">
    <property type="entry name" value="Pepsin-like_dom"/>
</dbReference>
<dbReference type="Proteomes" id="UP000567179">
    <property type="component" value="Unassembled WGS sequence"/>
</dbReference>
<dbReference type="PROSITE" id="PS51767">
    <property type="entry name" value="PEPTIDASE_A1"/>
    <property type="match status" value="1"/>
</dbReference>
<evidence type="ECO:0000256" key="2">
    <source>
        <dbReference type="SAM" id="MobiDB-lite"/>
    </source>
</evidence>
<dbReference type="EMBL" id="JAACJJ010000028">
    <property type="protein sequence ID" value="KAF5321097.1"/>
    <property type="molecule type" value="Genomic_DNA"/>
</dbReference>
<feature type="transmembrane region" description="Helical" evidence="3">
    <location>
        <begin position="448"/>
        <end position="472"/>
    </location>
</feature>
<feature type="region of interest" description="Disordered" evidence="2">
    <location>
        <begin position="483"/>
        <end position="505"/>
    </location>
</feature>
<keyword evidence="6" id="KW-1185">Reference proteome</keyword>
<dbReference type="InterPro" id="IPR033121">
    <property type="entry name" value="PEPTIDASE_A1"/>
</dbReference>
<protein>
    <recommendedName>
        <fullName evidence="4">Peptidase A1 domain-containing protein</fullName>
    </recommendedName>
</protein>
<dbReference type="PANTHER" id="PTHR47966:SF57">
    <property type="entry name" value="PEPTIDASE A1 DOMAIN-CONTAINING PROTEIN"/>
    <property type="match status" value="1"/>
</dbReference>
<dbReference type="Pfam" id="PF00026">
    <property type="entry name" value="Asp"/>
    <property type="match status" value="1"/>
</dbReference>
<evidence type="ECO:0000256" key="1">
    <source>
        <dbReference type="ARBA" id="ARBA00007447"/>
    </source>
</evidence>
<dbReference type="Gene3D" id="2.40.70.10">
    <property type="entry name" value="Acid Proteases"/>
    <property type="match status" value="2"/>
</dbReference>
<dbReference type="OrthoDB" id="2747330at2759"/>
<dbReference type="CDD" id="cd05471">
    <property type="entry name" value="pepsin_like"/>
    <property type="match status" value="1"/>
</dbReference>
<accession>A0A8H5BF86</accession>